<keyword evidence="1" id="KW-0732">Signal</keyword>
<organism evidence="2 3">
    <name type="scientific">Aquabacterium lacunae</name>
    <dbReference type="NCBI Taxonomy" id="2528630"/>
    <lineage>
        <taxon>Bacteria</taxon>
        <taxon>Pseudomonadati</taxon>
        <taxon>Pseudomonadota</taxon>
        <taxon>Betaproteobacteria</taxon>
        <taxon>Burkholderiales</taxon>
        <taxon>Aquabacterium</taxon>
    </lineage>
</organism>
<keyword evidence="3" id="KW-1185">Reference proteome</keyword>
<evidence type="ECO:0000256" key="1">
    <source>
        <dbReference type="SAM" id="SignalP"/>
    </source>
</evidence>
<dbReference type="RefSeq" id="WP_130969356.1">
    <property type="nucleotide sequence ID" value="NZ_SIXI01000016.1"/>
</dbReference>
<feature type="signal peptide" evidence="1">
    <location>
        <begin position="1"/>
        <end position="21"/>
    </location>
</feature>
<evidence type="ECO:0000313" key="2">
    <source>
        <dbReference type="EMBL" id="TBO27469.1"/>
    </source>
</evidence>
<protein>
    <submittedName>
        <fullName evidence="2">Uncharacterized protein</fullName>
    </submittedName>
</protein>
<dbReference type="AlphaFoldDB" id="A0A4Q9GUD2"/>
<dbReference type="EMBL" id="SIXI01000016">
    <property type="protein sequence ID" value="TBO27469.1"/>
    <property type="molecule type" value="Genomic_DNA"/>
</dbReference>
<evidence type="ECO:0000313" key="3">
    <source>
        <dbReference type="Proteomes" id="UP000292120"/>
    </source>
</evidence>
<accession>A0A4Q9GUD2</accession>
<gene>
    <name evidence="2" type="ORF">EYS42_16770</name>
</gene>
<comment type="caution">
    <text evidence="2">The sequence shown here is derived from an EMBL/GenBank/DDBJ whole genome shotgun (WGS) entry which is preliminary data.</text>
</comment>
<dbReference type="Proteomes" id="UP000292120">
    <property type="component" value="Unassembled WGS sequence"/>
</dbReference>
<dbReference type="OrthoDB" id="9150646at2"/>
<proteinExistence type="predicted"/>
<feature type="chain" id="PRO_5020299936" evidence="1">
    <location>
        <begin position="22"/>
        <end position="192"/>
    </location>
</feature>
<sequence length="192" mass="20695">MTLRNYITGLATAALANVAMAETIKNELDRAWAITPKGKFECLASKSASNPDILKFAGKVYFKGSLMGATRSDGTLTSGIYNANIGCPTIVASNMGYVVMTRPTHPTSFGINGYLVLDTNANPPELVEIAESQSPQDDKLPETRRFQWTSQGLTLSYFGYPVGTQGGDVNSPKPKMRKAKFLFRSGEVSQAG</sequence>
<name>A0A4Q9GUD2_9BURK</name>
<reference evidence="2 3" key="1">
    <citation type="submission" date="2019-02" db="EMBL/GenBank/DDBJ databases">
        <title>Aquabacterium sp. strain KMB7.</title>
        <authorList>
            <person name="Chen W.-M."/>
        </authorList>
    </citation>
    <scope>NUCLEOTIDE SEQUENCE [LARGE SCALE GENOMIC DNA]</scope>
    <source>
        <strain evidence="2 3">KMB7</strain>
    </source>
</reference>